<reference evidence="11" key="1">
    <citation type="journal article" date="2019" name="Int. J. Syst. Evol. Microbiol.">
        <title>The Global Catalogue of Microorganisms (GCM) 10K type strain sequencing project: providing services to taxonomists for standard genome sequencing and annotation.</title>
        <authorList>
            <consortium name="The Broad Institute Genomics Platform"/>
            <consortium name="The Broad Institute Genome Sequencing Center for Infectious Disease"/>
            <person name="Wu L."/>
            <person name="Ma J."/>
        </authorList>
    </citation>
    <scope>NUCLEOTIDE SEQUENCE [LARGE SCALE GENOMIC DNA]</scope>
    <source>
        <strain evidence="11">CGMCC 4.7455</strain>
    </source>
</reference>
<dbReference type="PANTHER" id="PTHR30287:SF1">
    <property type="entry name" value="INNER MEMBRANE PROTEIN"/>
    <property type="match status" value="1"/>
</dbReference>
<keyword evidence="4 7" id="KW-1133">Transmembrane helix</keyword>
<keyword evidence="11" id="KW-1185">Reference proteome</keyword>
<evidence type="ECO:0000256" key="1">
    <source>
        <dbReference type="ARBA" id="ARBA00004651"/>
    </source>
</evidence>
<keyword evidence="5 7" id="KW-0472">Membrane</keyword>
<evidence type="ECO:0000313" key="10">
    <source>
        <dbReference type="EMBL" id="MFD1833207.1"/>
    </source>
</evidence>
<feature type="transmembrane region" description="Helical" evidence="7">
    <location>
        <begin position="818"/>
        <end position="837"/>
    </location>
</feature>
<dbReference type="Proteomes" id="UP001597365">
    <property type="component" value="Unassembled WGS sequence"/>
</dbReference>
<evidence type="ECO:0000256" key="4">
    <source>
        <dbReference type="ARBA" id="ARBA00022989"/>
    </source>
</evidence>
<name>A0ABW4PSE7_9ACTN</name>
<dbReference type="PANTHER" id="PTHR30287">
    <property type="entry name" value="MEMBRANE COMPONENT OF PREDICTED ABC SUPERFAMILY METABOLITE UPTAKE TRANSPORTER"/>
    <property type="match status" value="1"/>
</dbReference>
<sequence>MFRLVLQTLAQRTSGFVGAFVALFGASVLITAFGIILQSGIGDGVPVQRYADAAVVVGGEKSFSVREGDSTRTTSLDDAVGVSADLVAKAARAGGAAGAVGVLRFPAEVVDGDGRLVRGADDHRSVGVNWASAALGPFDREGRAPERAGEVALEKSVAERAGVGPGDTVRIASTRPAGDYRVVGVVAYTGGGGALRTPPVFFAEGDARALYGRGDRVSAIGVLAAEGTDAERLADRVGDALDGARVELYTSDGRSSVENPDVASARGSLKELAGSLGGTVVLITMMVVGSTLALNIHQRRRELALLRAMGATPKQIHKMIAGEALVIALIASVLGCVPGVLAAGVMRGALSVIGVLPEDFSFSYGPLPMIAAVFTGVVAAQAAAFAVARRVVAIRPVEALSESHTEEPRLGRVRVFVGVLLLVLGLAASLLPLFFGSVFAAAGAGSGGLIMVIAILVLAPPVVGRMTRVLARPFQRRFGNLGYLAVANTRADSRRLAAGIGPLVLAIGFASVQLFIPTTTSRAAEQQAAQGVVADYTLIGAAGGLPVDVPEHVRDLPGVAAAAGTVRVDLFASRKLLDSPEVFDYQAQGLSPGGLDQVVDLDVQRGDLGALSPGTVALSTGAASTLGADLGDPVRLHLPDGATVTPKVVAVYARGLGFGDVTLPHETVLRHSSRHMYDSVLVRLAEGADRDEVAGALASLDERYPGTEVLDEGGLSSAQRRTAVAGLVGSALPLVLVFGYIAVAVANTLVMTTLARGREFAMLRLVGATRKQVMRMMRTETGMLVLIAVVVGTLVPLLPLTTVSFGLTESPVPYIPPFMYLGIVAATSALAAGAVLVPTKLALRSRPVEVIGLRE</sequence>
<keyword evidence="3 7" id="KW-0812">Transmembrane</keyword>
<dbReference type="EMBL" id="JBHUFU010000027">
    <property type="protein sequence ID" value="MFD1833207.1"/>
    <property type="molecule type" value="Genomic_DNA"/>
</dbReference>
<feature type="transmembrane region" description="Helical" evidence="7">
    <location>
        <begin position="781"/>
        <end position="798"/>
    </location>
</feature>
<evidence type="ECO:0000256" key="6">
    <source>
        <dbReference type="ARBA" id="ARBA00038076"/>
    </source>
</evidence>
<organism evidence="10 11">
    <name type="scientific">Streptomyces desertarenae</name>
    <dbReference type="NCBI Taxonomy" id="2666184"/>
    <lineage>
        <taxon>Bacteria</taxon>
        <taxon>Bacillati</taxon>
        <taxon>Actinomycetota</taxon>
        <taxon>Actinomycetes</taxon>
        <taxon>Kitasatosporales</taxon>
        <taxon>Streptomycetaceae</taxon>
        <taxon>Streptomyces</taxon>
    </lineage>
</organism>
<feature type="domain" description="MacB-like periplasmic core" evidence="9">
    <location>
        <begin position="505"/>
        <end position="699"/>
    </location>
</feature>
<feature type="transmembrane region" description="Helical" evidence="7">
    <location>
        <begin position="272"/>
        <end position="294"/>
    </location>
</feature>
<comment type="caution">
    <text evidence="10">The sequence shown here is derived from an EMBL/GenBank/DDBJ whole genome shotgun (WGS) entry which is preliminary data.</text>
</comment>
<proteinExistence type="inferred from homology"/>
<feature type="transmembrane region" description="Helical" evidence="7">
    <location>
        <begin position="369"/>
        <end position="392"/>
    </location>
</feature>
<dbReference type="Pfam" id="PF12704">
    <property type="entry name" value="MacB_PCD"/>
    <property type="match status" value="2"/>
</dbReference>
<protein>
    <submittedName>
        <fullName evidence="10">ABC transporter permease</fullName>
    </submittedName>
</protein>
<feature type="domain" description="ABC3 transporter permease C-terminal" evidence="8">
    <location>
        <begin position="736"/>
        <end position="844"/>
    </location>
</feature>
<evidence type="ECO:0000256" key="5">
    <source>
        <dbReference type="ARBA" id="ARBA00023136"/>
    </source>
</evidence>
<feature type="transmembrane region" description="Helical" evidence="7">
    <location>
        <begin position="731"/>
        <end position="755"/>
    </location>
</feature>
<dbReference type="RefSeq" id="WP_380904848.1">
    <property type="nucleotide sequence ID" value="NZ_JBHUFU010000027.1"/>
</dbReference>
<feature type="transmembrane region" description="Helical" evidence="7">
    <location>
        <begin position="413"/>
        <end position="435"/>
    </location>
</feature>
<feature type="transmembrane region" description="Helical" evidence="7">
    <location>
        <begin position="496"/>
        <end position="516"/>
    </location>
</feature>
<keyword evidence="2" id="KW-1003">Cell membrane</keyword>
<gene>
    <name evidence="10" type="ORF">ACFSJS_26715</name>
</gene>
<evidence type="ECO:0000313" key="11">
    <source>
        <dbReference type="Proteomes" id="UP001597365"/>
    </source>
</evidence>
<dbReference type="InterPro" id="IPR025857">
    <property type="entry name" value="MacB_PCD"/>
</dbReference>
<accession>A0ABW4PSE7</accession>
<dbReference type="InterPro" id="IPR038766">
    <property type="entry name" value="Membrane_comp_ABC_pdt"/>
</dbReference>
<feature type="transmembrane region" description="Helical" evidence="7">
    <location>
        <begin position="16"/>
        <end position="37"/>
    </location>
</feature>
<comment type="subcellular location">
    <subcellularLocation>
        <location evidence="1">Cell membrane</location>
        <topology evidence="1">Multi-pass membrane protein</topology>
    </subcellularLocation>
</comment>
<evidence type="ECO:0000256" key="2">
    <source>
        <dbReference type="ARBA" id="ARBA00022475"/>
    </source>
</evidence>
<evidence type="ECO:0000259" key="9">
    <source>
        <dbReference type="Pfam" id="PF12704"/>
    </source>
</evidence>
<feature type="domain" description="MacB-like periplasmic core" evidence="9">
    <location>
        <begin position="25"/>
        <end position="238"/>
    </location>
</feature>
<feature type="transmembrane region" description="Helical" evidence="7">
    <location>
        <begin position="324"/>
        <end position="349"/>
    </location>
</feature>
<evidence type="ECO:0000259" key="8">
    <source>
        <dbReference type="Pfam" id="PF02687"/>
    </source>
</evidence>
<dbReference type="InterPro" id="IPR003838">
    <property type="entry name" value="ABC3_permease_C"/>
</dbReference>
<comment type="similarity">
    <text evidence="6">Belongs to the ABC-4 integral membrane protein family.</text>
</comment>
<dbReference type="Pfam" id="PF02687">
    <property type="entry name" value="FtsX"/>
    <property type="match status" value="2"/>
</dbReference>
<evidence type="ECO:0000256" key="3">
    <source>
        <dbReference type="ARBA" id="ARBA00022692"/>
    </source>
</evidence>
<feature type="transmembrane region" description="Helical" evidence="7">
    <location>
        <begin position="441"/>
        <end position="463"/>
    </location>
</feature>
<evidence type="ECO:0000256" key="7">
    <source>
        <dbReference type="SAM" id="Phobius"/>
    </source>
</evidence>
<feature type="domain" description="ABC3 transporter permease C-terminal" evidence="8">
    <location>
        <begin position="277"/>
        <end position="394"/>
    </location>
</feature>